<evidence type="ECO:0000313" key="5">
    <source>
        <dbReference type="Proteomes" id="UP000006671"/>
    </source>
</evidence>
<dbReference type="CDD" id="cd07067">
    <property type="entry name" value="HP_PGM_like"/>
    <property type="match status" value="1"/>
</dbReference>
<dbReference type="OrthoDB" id="354304at2759"/>
<dbReference type="InterPro" id="IPR029033">
    <property type="entry name" value="His_PPase_superfam"/>
</dbReference>
<dbReference type="GeneID" id="8858823"/>
<reference evidence="4 5" key="1">
    <citation type="journal article" date="2010" name="Cell">
        <title>The genome of Naegleria gruberi illuminates early eukaryotic versatility.</title>
        <authorList>
            <person name="Fritz-Laylin L.K."/>
            <person name="Prochnik S.E."/>
            <person name="Ginger M.L."/>
            <person name="Dacks J.B."/>
            <person name="Carpenter M.L."/>
            <person name="Field M.C."/>
            <person name="Kuo A."/>
            <person name="Paredez A."/>
            <person name="Chapman J."/>
            <person name="Pham J."/>
            <person name="Shu S."/>
            <person name="Neupane R."/>
            <person name="Cipriano M."/>
            <person name="Mancuso J."/>
            <person name="Tu H."/>
            <person name="Salamov A."/>
            <person name="Lindquist E."/>
            <person name="Shapiro H."/>
            <person name="Lucas S."/>
            <person name="Grigoriev I.V."/>
            <person name="Cande W.Z."/>
            <person name="Fulton C."/>
            <person name="Rokhsar D.S."/>
            <person name="Dawson S.C."/>
        </authorList>
    </citation>
    <scope>NUCLEOTIDE SEQUENCE [LARGE SCALE GENOMIC DNA]</scope>
    <source>
        <strain evidence="4 5">NEG-M</strain>
    </source>
</reference>
<dbReference type="OMA" id="AIFSMTH"/>
<organism evidence="5">
    <name type="scientific">Naegleria gruberi</name>
    <name type="common">Amoeba</name>
    <dbReference type="NCBI Taxonomy" id="5762"/>
    <lineage>
        <taxon>Eukaryota</taxon>
        <taxon>Discoba</taxon>
        <taxon>Heterolobosea</taxon>
        <taxon>Tetramitia</taxon>
        <taxon>Eutetramitia</taxon>
        <taxon>Vahlkampfiidae</taxon>
        <taxon>Naegleria</taxon>
    </lineage>
</organism>
<keyword evidence="5" id="KW-1185">Reference proteome</keyword>
<gene>
    <name evidence="4" type="ORF">NAEGRDRAFT_52804</name>
</gene>
<protein>
    <submittedName>
        <fullName evidence="4">Phosphoglycerate mutase</fullName>
    </submittedName>
</protein>
<dbReference type="InterPro" id="IPR013078">
    <property type="entry name" value="His_Pase_superF_clade-1"/>
</dbReference>
<proteinExistence type="predicted"/>
<evidence type="ECO:0000256" key="1">
    <source>
        <dbReference type="ARBA" id="ARBA00022801"/>
    </source>
</evidence>
<dbReference type="PANTHER" id="PTHR46517:SF1">
    <property type="entry name" value="FRUCTOSE-2,6-BISPHOSPHATASE TIGAR"/>
    <property type="match status" value="1"/>
</dbReference>
<dbReference type="eggNOG" id="KOG0235">
    <property type="taxonomic scope" value="Eukaryota"/>
</dbReference>
<dbReference type="AlphaFoldDB" id="D2VWF7"/>
<feature type="binding site" evidence="3">
    <location>
        <begin position="10"/>
        <end position="17"/>
    </location>
    <ligand>
        <name>substrate</name>
    </ligand>
</feature>
<dbReference type="Pfam" id="PF00300">
    <property type="entry name" value="His_Phos_1"/>
    <property type="match status" value="1"/>
</dbReference>
<evidence type="ECO:0000313" key="4">
    <source>
        <dbReference type="EMBL" id="EFC38889.1"/>
    </source>
</evidence>
<dbReference type="GO" id="GO:0004331">
    <property type="term" value="F:fructose-2,6-bisphosphate 2-phosphatase activity"/>
    <property type="evidence" value="ECO:0007669"/>
    <property type="project" value="TreeGrafter"/>
</dbReference>
<dbReference type="PROSITE" id="PS00175">
    <property type="entry name" value="PG_MUTASE"/>
    <property type="match status" value="1"/>
</dbReference>
<dbReference type="SMART" id="SM00855">
    <property type="entry name" value="PGAM"/>
    <property type="match status" value="1"/>
</dbReference>
<evidence type="ECO:0000256" key="3">
    <source>
        <dbReference type="PIRSR" id="PIRSR613078-2"/>
    </source>
</evidence>
<feature type="active site" description="Proton donor/acceptor" evidence="2">
    <location>
        <position position="89"/>
    </location>
</feature>
<feature type="binding site" evidence="3">
    <location>
        <position position="62"/>
    </location>
    <ligand>
        <name>substrate</name>
    </ligand>
</feature>
<dbReference type="Proteomes" id="UP000006671">
    <property type="component" value="Unassembled WGS sequence"/>
</dbReference>
<evidence type="ECO:0000256" key="2">
    <source>
        <dbReference type="PIRSR" id="PIRSR613078-1"/>
    </source>
</evidence>
<dbReference type="STRING" id="5762.D2VWF7"/>
<dbReference type="KEGG" id="ngr:NAEGRDRAFT_52804"/>
<dbReference type="InterPro" id="IPR051695">
    <property type="entry name" value="Phosphoglycerate_Mutase"/>
</dbReference>
<dbReference type="InParanoid" id="D2VWF7"/>
<dbReference type="GO" id="GO:0045820">
    <property type="term" value="P:negative regulation of glycolytic process"/>
    <property type="evidence" value="ECO:0007669"/>
    <property type="project" value="TreeGrafter"/>
</dbReference>
<dbReference type="RefSeq" id="XP_002671633.1">
    <property type="nucleotide sequence ID" value="XM_002671587.1"/>
</dbReference>
<name>D2VWF7_NAEGR</name>
<dbReference type="GO" id="GO:0043456">
    <property type="term" value="P:regulation of pentose-phosphate shunt"/>
    <property type="evidence" value="ECO:0007669"/>
    <property type="project" value="TreeGrafter"/>
</dbReference>
<dbReference type="GO" id="GO:0005829">
    <property type="term" value="C:cytosol"/>
    <property type="evidence" value="ECO:0007669"/>
    <property type="project" value="TreeGrafter"/>
</dbReference>
<keyword evidence="1" id="KW-0378">Hydrolase</keyword>
<dbReference type="SUPFAM" id="SSF53254">
    <property type="entry name" value="Phosphoglycerate mutase-like"/>
    <property type="match status" value="1"/>
</dbReference>
<dbReference type="Gene3D" id="3.40.50.1240">
    <property type="entry name" value="Phosphoglycerate mutase-like"/>
    <property type="match status" value="1"/>
</dbReference>
<sequence>MEMLDVYLIRHGQTNWNLERKLQGHNDIPLNELGEMQAQELCETFRKVTKPFSAVYCSDMLRARKTVEIALKDTPHQHIPILETELLREKFMSHWEGKSFEEIREIEEDFHHTWNSKDEFLSFKCDPKAECHTEVYARLMNFVQNQVFHKNVGETVLFSTHAGVIGTILYHLDFKAGYDWHVPNCTWIKVRISKEGNVKILDKHHKVRQELRKDE</sequence>
<dbReference type="InterPro" id="IPR001345">
    <property type="entry name" value="PG/BPGM_mutase_AS"/>
</dbReference>
<feature type="active site" description="Tele-phosphohistidine intermediate" evidence="2">
    <location>
        <position position="11"/>
    </location>
</feature>
<dbReference type="PANTHER" id="PTHR46517">
    <property type="entry name" value="FRUCTOSE-2,6-BISPHOSPHATASE TIGAR"/>
    <property type="match status" value="1"/>
</dbReference>
<dbReference type="FunCoup" id="D2VWF7">
    <property type="interactions" value="240"/>
</dbReference>
<dbReference type="EMBL" id="GG738904">
    <property type="protein sequence ID" value="EFC38889.1"/>
    <property type="molecule type" value="Genomic_DNA"/>
</dbReference>
<dbReference type="VEuPathDB" id="AmoebaDB:NAEGRDRAFT_52804"/>
<accession>D2VWF7</accession>